<evidence type="ECO:0000256" key="2">
    <source>
        <dbReference type="ARBA" id="ARBA00022692"/>
    </source>
</evidence>
<reference evidence="6 7" key="1">
    <citation type="submission" date="2014-03" db="EMBL/GenBank/DDBJ databases">
        <title>Bradyrhizobium valentinum sp. nov., isolated from effective nodules of Lupinus mariae-josephae, a lupine endemic of basic-lime soils in Eastern Spain.</title>
        <authorList>
            <person name="Duran D."/>
            <person name="Rey L."/>
            <person name="Navarro A."/>
            <person name="Busquets A."/>
            <person name="Imperial J."/>
            <person name="Ruiz-Argueso T."/>
        </authorList>
    </citation>
    <scope>NUCLEOTIDE SEQUENCE [LARGE SCALE GENOMIC DNA]</scope>
    <source>
        <strain evidence="6 7">Ro19</strain>
    </source>
</reference>
<keyword evidence="2" id="KW-0812">Transmembrane</keyword>
<organism evidence="6 7">
    <name type="scientific">Bradyrhizobium retamae</name>
    <dbReference type="NCBI Taxonomy" id="1300035"/>
    <lineage>
        <taxon>Bacteria</taxon>
        <taxon>Pseudomonadati</taxon>
        <taxon>Pseudomonadota</taxon>
        <taxon>Alphaproteobacteria</taxon>
        <taxon>Hyphomicrobiales</taxon>
        <taxon>Nitrobacteraceae</taxon>
        <taxon>Bradyrhizobium</taxon>
    </lineage>
</organism>
<evidence type="ECO:0000256" key="4">
    <source>
        <dbReference type="ARBA" id="ARBA00022989"/>
    </source>
</evidence>
<keyword evidence="4" id="KW-1133">Transmembrane helix</keyword>
<sequence>MRQDDEALSSQSRASRPKLLAVASGGGHWIQLMRIAQAFADCSVTFVTVHNSYRDQVAGHNFYVVNDANRWSKIALLKAAVKLAWIVWSEKPDIVISTGAAPGYLALRLGRMIGARTIWLDSIANVEQLSMSGSRIGRFADLWLTQWPHLTRPGGPYYAGSVL</sequence>
<evidence type="ECO:0000256" key="1">
    <source>
        <dbReference type="ARBA" id="ARBA00004389"/>
    </source>
</evidence>
<dbReference type="GO" id="GO:0004577">
    <property type="term" value="F:N-acetylglucosaminyldiphosphodolichol N-acetylglucosaminyltransferase activity"/>
    <property type="evidence" value="ECO:0007669"/>
    <property type="project" value="TreeGrafter"/>
</dbReference>
<dbReference type="GO" id="GO:0006488">
    <property type="term" value="P:dolichol-linked oligosaccharide biosynthetic process"/>
    <property type="evidence" value="ECO:0007669"/>
    <property type="project" value="InterPro"/>
</dbReference>
<comment type="caution">
    <text evidence="6">The sequence shown here is derived from an EMBL/GenBank/DDBJ whole genome shotgun (WGS) entry which is preliminary data.</text>
</comment>
<dbReference type="AlphaFoldDB" id="A0A0R3MFU8"/>
<keyword evidence="6" id="KW-0808">Transferase</keyword>
<dbReference type="InterPro" id="IPR013969">
    <property type="entry name" value="Oligosacch_biosynth_Alg14"/>
</dbReference>
<proteinExistence type="predicted"/>
<keyword evidence="3" id="KW-0256">Endoplasmic reticulum</keyword>
<accession>A0A0R3MFU8</accession>
<evidence type="ECO:0000313" key="7">
    <source>
        <dbReference type="Proteomes" id="UP000052023"/>
    </source>
</evidence>
<keyword evidence="7" id="KW-1185">Reference proteome</keyword>
<evidence type="ECO:0000313" key="6">
    <source>
        <dbReference type="EMBL" id="KRR18874.1"/>
    </source>
</evidence>
<dbReference type="PANTHER" id="PTHR12154">
    <property type="entry name" value="GLYCOSYL TRANSFERASE-RELATED"/>
    <property type="match status" value="1"/>
</dbReference>
<dbReference type="Gene3D" id="3.40.50.2000">
    <property type="entry name" value="Glycogen Phosphorylase B"/>
    <property type="match status" value="1"/>
</dbReference>
<dbReference type="Proteomes" id="UP000052023">
    <property type="component" value="Unassembled WGS sequence"/>
</dbReference>
<gene>
    <name evidence="6" type="ORF">CQ13_09385</name>
</gene>
<comment type="subcellular location">
    <subcellularLocation>
        <location evidence="1">Endoplasmic reticulum membrane</location>
        <topology evidence="1">Single-pass membrane protein</topology>
    </subcellularLocation>
</comment>
<keyword evidence="5" id="KW-0472">Membrane</keyword>
<dbReference type="EMBL" id="LLYA01000192">
    <property type="protein sequence ID" value="KRR18874.1"/>
    <property type="molecule type" value="Genomic_DNA"/>
</dbReference>
<dbReference type="SUPFAM" id="SSF53756">
    <property type="entry name" value="UDP-Glycosyltransferase/glycogen phosphorylase"/>
    <property type="match status" value="1"/>
</dbReference>
<protein>
    <submittedName>
        <fullName evidence="6">Glycosyl transferase</fullName>
    </submittedName>
</protein>
<evidence type="ECO:0000256" key="3">
    <source>
        <dbReference type="ARBA" id="ARBA00022824"/>
    </source>
</evidence>
<dbReference type="PANTHER" id="PTHR12154:SF4">
    <property type="entry name" value="UDP-N-ACETYLGLUCOSAMINE TRANSFERASE SUBUNIT ALG14 HOMOLOG"/>
    <property type="match status" value="1"/>
</dbReference>
<evidence type="ECO:0000256" key="5">
    <source>
        <dbReference type="ARBA" id="ARBA00023136"/>
    </source>
</evidence>
<name>A0A0R3MFU8_9BRAD</name>
<dbReference type="Pfam" id="PF08660">
    <property type="entry name" value="Alg14"/>
    <property type="match status" value="1"/>
</dbReference>